<sequence>MKKILPLIESIEYPVINSLEIKELITSIKNIRGFKTKSRDFIKKYLLNEYLSQENLDRFDIYLLKNKKNDIYDIASTRSRKAFFSFHTALSIHNLILNQPKQIYLTLERPTFVKSLSNLEQSTIDEVFSKPAKTTNNKRTYTIYSITLINGQHQNNIGIIPFRNYKVSDIERTLIDICVRPFYSGGVSQVLSIFNEVKSTMDTEKLFEYYRNMNFIYPYHQIIGFYLDKSGYPKESYEKFLSLRTDIKFYITYNILHKNFSEKWNLYYPMGM</sequence>
<dbReference type="AlphaFoldDB" id="E5D2K2"/>
<dbReference type="RefSeq" id="WP_014043453.1">
    <property type="nucleotide sequence ID" value="NC_015950.1"/>
</dbReference>
<dbReference type="EMBL" id="GU014535">
    <property type="protein sequence ID" value="ADD83112.1"/>
    <property type="molecule type" value="Genomic_DNA"/>
</dbReference>
<protein>
    <recommendedName>
        <fullName evidence="4">AbiEi antitoxin C-terminal domain-containing protein</fullName>
    </recommendedName>
</protein>
<dbReference type="EMBL" id="JF268688">
    <property type="protein sequence ID" value="AEM66525.1"/>
    <property type="molecule type" value="Genomic_DNA"/>
</dbReference>
<evidence type="ECO:0000313" key="2">
    <source>
        <dbReference type="EMBL" id="AEM66525.1"/>
    </source>
</evidence>
<evidence type="ECO:0000313" key="3">
    <source>
        <dbReference type="EMBL" id="AEM66535.1"/>
    </source>
</evidence>
<keyword evidence="1" id="KW-0614">Plasmid</keyword>
<proteinExistence type="predicted"/>
<reference evidence="2" key="2">
    <citation type="submission" date="2011-01" db="EMBL/GenBank/DDBJ databases">
        <authorList>
            <person name="Chen Y.-P."/>
            <person name="Lee S.-H."/>
            <person name="Tsai H.-J."/>
        </authorList>
    </citation>
    <scope>NUCLEOTIDE SEQUENCE</scope>
    <source>
        <strain evidence="2">0726</strain>
        <strain evidence="3">0846</strain>
        <plasmid evidence="2">pRA0726</plasmid>
        <plasmid evidence="3">pRA0846</plasmid>
    </source>
</reference>
<accession>E5D2K2</accession>
<geneLocation type="plasmid" evidence="3">
    <name>pRA0846</name>
</geneLocation>
<geneLocation type="plasmid" evidence="2">
    <name>pRA0726</name>
</geneLocation>
<name>E5D2K2_RIEAN</name>
<reference evidence="2" key="3">
    <citation type="journal article" date="2012" name="Vet. Microbiol.">
        <title>Detection of florfenicol resistance genes in Riemerella anatipestifer isolated from ducks and geese.</title>
        <authorList>
            <person name="Chen Y.P."/>
            <person name="Lee S.H."/>
            <person name="Chou C.H."/>
            <person name="Tsai H.J."/>
        </authorList>
    </citation>
    <scope>NUCLEOTIDE SEQUENCE</scope>
    <source>
        <strain evidence="2">0726</strain>
        <strain evidence="3">0846</strain>
        <plasmid evidence="2">pRA0726</plasmid>
        <plasmid evidence="3">pRA0846</plasmid>
    </source>
</reference>
<evidence type="ECO:0008006" key="4">
    <source>
        <dbReference type="Google" id="ProtNLM"/>
    </source>
</evidence>
<geneLocation type="plasmid" evidence="1">
    <name>pRA0511</name>
</geneLocation>
<reference evidence="1" key="1">
    <citation type="journal article" date="2010" name="Avian Pathol.">
        <title>Prevalence and molecular characterization of chloramphenicol resistance in Riemerella anatipestifer isolated from ducks and geese in Taiwan.</title>
        <authorList>
            <person name="Chen Y.P."/>
            <person name="Tsao M.Y."/>
            <person name="Lee S.H."/>
            <person name="Chou C.H."/>
            <person name="Tsai H.J."/>
        </authorList>
    </citation>
    <scope>NUCLEOTIDE SEQUENCE</scope>
    <source>
        <strain evidence="1">0511</strain>
        <plasmid evidence="1">pRA0511</plasmid>
    </source>
</reference>
<dbReference type="EMBL" id="JF268689">
    <property type="protein sequence ID" value="AEM66535.1"/>
    <property type="molecule type" value="Genomic_DNA"/>
</dbReference>
<organism evidence="1">
    <name type="scientific">Riemerella anatipestifer</name>
    <name type="common">Moraxella anatipestifer</name>
    <dbReference type="NCBI Taxonomy" id="34085"/>
    <lineage>
        <taxon>Bacteria</taxon>
        <taxon>Pseudomonadati</taxon>
        <taxon>Bacteroidota</taxon>
        <taxon>Flavobacteriia</taxon>
        <taxon>Flavobacteriales</taxon>
        <taxon>Weeksellaceae</taxon>
        <taxon>Riemerella</taxon>
    </lineage>
</organism>
<evidence type="ECO:0000313" key="1">
    <source>
        <dbReference type="EMBL" id="ADD83112.1"/>
    </source>
</evidence>